<feature type="domain" description="Response regulatory" evidence="3">
    <location>
        <begin position="1"/>
        <end position="99"/>
    </location>
</feature>
<evidence type="ECO:0000313" key="4">
    <source>
        <dbReference type="EMBL" id="GCE14028.1"/>
    </source>
</evidence>
<keyword evidence="5" id="KW-1185">Reference proteome</keyword>
<dbReference type="InterPro" id="IPR001789">
    <property type="entry name" value="Sig_transdc_resp-reg_receiver"/>
</dbReference>
<name>A0A402A4G3_9CHLR</name>
<dbReference type="Proteomes" id="UP000287352">
    <property type="component" value="Unassembled WGS sequence"/>
</dbReference>
<evidence type="ECO:0000256" key="2">
    <source>
        <dbReference type="PROSITE-ProRule" id="PRU00169"/>
    </source>
</evidence>
<proteinExistence type="predicted"/>
<dbReference type="InterPro" id="IPR050595">
    <property type="entry name" value="Bact_response_regulator"/>
</dbReference>
<dbReference type="GO" id="GO:0000160">
    <property type="term" value="P:phosphorelay signal transduction system"/>
    <property type="evidence" value="ECO:0007669"/>
    <property type="project" value="InterPro"/>
</dbReference>
<sequence length="101" mass="11634">MQAIVDETPYLAFLVTDAFQALQVFRDFLPDLLLIDYQLPKMNGFELYDSLRDQVDLNEIPAVMISANLPQHEAEKRHLIVLSKPFEIDDLIETVTKILTD</sequence>
<dbReference type="PROSITE" id="PS50110">
    <property type="entry name" value="RESPONSE_REGULATORY"/>
    <property type="match status" value="1"/>
</dbReference>
<comment type="caution">
    <text evidence="4">The sequence shown here is derived from an EMBL/GenBank/DDBJ whole genome shotgun (WGS) entry which is preliminary data.</text>
</comment>
<dbReference type="PANTHER" id="PTHR44591">
    <property type="entry name" value="STRESS RESPONSE REGULATOR PROTEIN 1"/>
    <property type="match status" value="1"/>
</dbReference>
<feature type="modified residue" description="4-aspartylphosphate" evidence="2">
    <location>
        <position position="36"/>
    </location>
</feature>
<evidence type="ECO:0000259" key="3">
    <source>
        <dbReference type="PROSITE" id="PS50110"/>
    </source>
</evidence>
<dbReference type="EMBL" id="BIFR01000001">
    <property type="protein sequence ID" value="GCE14028.1"/>
    <property type="molecule type" value="Genomic_DNA"/>
</dbReference>
<dbReference type="Gene3D" id="3.40.50.2300">
    <property type="match status" value="1"/>
</dbReference>
<dbReference type="InterPro" id="IPR011006">
    <property type="entry name" value="CheY-like_superfamily"/>
</dbReference>
<dbReference type="AlphaFoldDB" id="A0A402A4G3"/>
<dbReference type="Pfam" id="PF00072">
    <property type="entry name" value="Response_reg"/>
    <property type="match status" value="1"/>
</dbReference>
<organism evidence="4 5">
    <name type="scientific">Tengunoibacter tsumagoiensis</name>
    <dbReference type="NCBI Taxonomy" id="2014871"/>
    <lineage>
        <taxon>Bacteria</taxon>
        <taxon>Bacillati</taxon>
        <taxon>Chloroflexota</taxon>
        <taxon>Ktedonobacteria</taxon>
        <taxon>Ktedonobacterales</taxon>
        <taxon>Dictyobacteraceae</taxon>
        <taxon>Tengunoibacter</taxon>
    </lineage>
</organism>
<reference evidence="5" key="1">
    <citation type="submission" date="2018-12" db="EMBL/GenBank/DDBJ databases">
        <title>Tengunoibacter tsumagoiensis gen. nov., sp. nov., Dictyobacter kobayashii sp. nov., D. alpinus sp. nov., and D. joshuensis sp. nov. and description of Dictyobacteraceae fam. nov. within the order Ktedonobacterales isolated from Tengu-no-mugimeshi.</title>
        <authorList>
            <person name="Wang C.M."/>
            <person name="Zheng Y."/>
            <person name="Sakai Y."/>
            <person name="Toyoda A."/>
            <person name="Minakuchi Y."/>
            <person name="Abe K."/>
            <person name="Yokota A."/>
            <person name="Yabe S."/>
        </authorList>
    </citation>
    <scope>NUCLEOTIDE SEQUENCE [LARGE SCALE GENOMIC DNA]</scope>
    <source>
        <strain evidence="5">Uno3</strain>
    </source>
</reference>
<protein>
    <recommendedName>
        <fullName evidence="3">Response regulatory domain-containing protein</fullName>
    </recommendedName>
</protein>
<evidence type="ECO:0000256" key="1">
    <source>
        <dbReference type="ARBA" id="ARBA00022553"/>
    </source>
</evidence>
<dbReference type="SUPFAM" id="SSF52172">
    <property type="entry name" value="CheY-like"/>
    <property type="match status" value="1"/>
</dbReference>
<evidence type="ECO:0000313" key="5">
    <source>
        <dbReference type="Proteomes" id="UP000287352"/>
    </source>
</evidence>
<gene>
    <name evidence="4" type="ORF">KTT_38870</name>
</gene>
<accession>A0A402A4G3</accession>
<dbReference type="PANTHER" id="PTHR44591:SF3">
    <property type="entry name" value="RESPONSE REGULATORY DOMAIN-CONTAINING PROTEIN"/>
    <property type="match status" value="1"/>
</dbReference>
<keyword evidence="1 2" id="KW-0597">Phosphoprotein</keyword>